<dbReference type="InterPro" id="IPR035367">
    <property type="entry name" value="Nrap_D2"/>
</dbReference>
<feature type="domain" description="Nrap protein" evidence="7">
    <location>
        <begin position="233"/>
        <end position="378"/>
    </location>
</feature>
<dbReference type="GO" id="GO:0006409">
    <property type="term" value="P:tRNA export from nucleus"/>
    <property type="evidence" value="ECO:0007669"/>
    <property type="project" value="TreeGrafter"/>
</dbReference>
<dbReference type="GO" id="GO:0032040">
    <property type="term" value="C:small-subunit processome"/>
    <property type="evidence" value="ECO:0007669"/>
    <property type="project" value="TreeGrafter"/>
</dbReference>
<dbReference type="AlphaFoldDB" id="A0AAW1HPW0"/>
<dbReference type="PANTHER" id="PTHR17972:SF0">
    <property type="entry name" value="NUCLEOLAR PROTEIN 6"/>
    <property type="match status" value="1"/>
</dbReference>
<evidence type="ECO:0000256" key="4">
    <source>
        <dbReference type="ARBA" id="ARBA00023242"/>
    </source>
</evidence>
<dbReference type="InterPro" id="IPR035371">
    <property type="entry name" value="Nrap_D6"/>
</dbReference>
<dbReference type="GO" id="GO:0034456">
    <property type="term" value="C:UTP-C complex"/>
    <property type="evidence" value="ECO:0007669"/>
    <property type="project" value="TreeGrafter"/>
</dbReference>
<feature type="domain" description="Nrap protein" evidence="10">
    <location>
        <begin position="733"/>
        <end position="885"/>
    </location>
</feature>
<evidence type="ECO:0000259" key="10">
    <source>
        <dbReference type="Pfam" id="PF17406"/>
    </source>
</evidence>
<evidence type="ECO:0000259" key="8">
    <source>
        <dbReference type="Pfam" id="PF17404"/>
    </source>
</evidence>
<dbReference type="Proteomes" id="UP001443914">
    <property type="component" value="Unassembled WGS sequence"/>
</dbReference>
<comment type="subcellular location">
    <subcellularLocation>
        <location evidence="1 5">Nucleus</location>
        <location evidence="1 5">Nucleolus</location>
    </subcellularLocation>
</comment>
<organism evidence="12 13">
    <name type="scientific">Saponaria officinalis</name>
    <name type="common">Common soapwort</name>
    <name type="synonym">Lychnis saponaria</name>
    <dbReference type="NCBI Taxonomy" id="3572"/>
    <lineage>
        <taxon>Eukaryota</taxon>
        <taxon>Viridiplantae</taxon>
        <taxon>Streptophyta</taxon>
        <taxon>Embryophyta</taxon>
        <taxon>Tracheophyta</taxon>
        <taxon>Spermatophyta</taxon>
        <taxon>Magnoliopsida</taxon>
        <taxon>eudicotyledons</taxon>
        <taxon>Gunneridae</taxon>
        <taxon>Pentapetalae</taxon>
        <taxon>Caryophyllales</taxon>
        <taxon>Caryophyllaceae</taxon>
        <taxon>Caryophylleae</taxon>
        <taxon>Saponaria</taxon>
    </lineage>
</organism>
<dbReference type="GO" id="GO:0006364">
    <property type="term" value="P:rRNA processing"/>
    <property type="evidence" value="ECO:0007669"/>
    <property type="project" value="TreeGrafter"/>
</dbReference>
<dbReference type="Pfam" id="PF17407">
    <property type="entry name" value="Nrap_D6"/>
    <property type="match status" value="1"/>
</dbReference>
<feature type="domain" description="Nrap protein" evidence="8">
    <location>
        <begin position="382"/>
        <end position="537"/>
    </location>
</feature>
<dbReference type="EMBL" id="JBDFQZ010000011">
    <property type="protein sequence ID" value="KAK9678427.1"/>
    <property type="molecule type" value="Genomic_DNA"/>
</dbReference>
<keyword evidence="3 5" id="KW-0694">RNA-binding</keyword>
<dbReference type="InterPro" id="IPR035082">
    <property type="entry name" value="Nrap_D1"/>
</dbReference>
<evidence type="ECO:0000259" key="6">
    <source>
        <dbReference type="Pfam" id="PF03813"/>
    </source>
</evidence>
<dbReference type="Pfam" id="PF03813">
    <property type="entry name" value="Nrap"/>
    <property type="match status" value="1"/>
</dbReference>
<evidence type="ECO:0000259" key="9">
    <source>
        <dbReference type="Pfam" id="PF17405"/>
    </source>
</evidence>
<evidence type="ECO:0000259" key="7">
    <source>
        <dbReference type="Pfam" id="PF17403"/>
    </source>
</evidence>
<evidence type="ECO:0000256" key="3">
    <source>
        <dbReference type="ARBA" id="ARBA00022884"/>
    </source>
</evidence>
<dbReference type="Pfam" id="PF17404">
    <property type="entry name" value="Nrap_D3"/>
    <property type="match status" value="1"/>
</dbReference>
<evidence type="ECO:0008006" key="14">
    <source>
        <dbReference type="Google" id="ProtNLM"/>
    </source>
</evidence>
<reference evidence="12" key="1">
    <citation type="submission" date="2024-03" db="EMBL/GenBank/DDBJ databases">
        <title>WGS assembly of Saponaria officinalis var. Norfolk2.</title>
        <authorList>
            <person name="Jenkins J."/>
            <person name="Shu S."/>
            <person name="Grimwood J."/>
            <person name="Barry K."/>
            <person name="Goodstein D."/>
            <person name="Schmutz J."/>
            <person name="Leebens-Mack J."/>
            <person name="Osbourn A."/>
        </authorList>
    </citation>
    <scope>NUCLEOTIDE SEQUENCE [LARGE SCALE GENOMIC DNA]</scope>
    <source>
        <strain evidence="12">JIC</strain>
    </source>
</reference>
<evidence type="ECO:0000313" key="13">
    <source>
        <dbReference type="Proteomes" id="UP001443914"/>
    </source>
</evidence>
<accession>A0AAW1HPW0</accession>
<evidence type="ECO:0000256" key="2">
    <source>
        <dbReference type="ARBA" id="ARBA00006674"/>
    </source>
</evidence>
<dbReference type="PANTHER" id="PTHR17972">
    <property type="entry name" value="NUCLEOLAR RNA-ASSOCIATED PROTEIN"/>
    <property type="match status" value="1"/>
</dbReference>
<feature type="domain" description="Nrap protein" evidence="9">
    <location>
        <begin position="568"/>
        <end position="730"/>
    </location>
</feature>
<proteinExistence type="inferred from homology"/>
<dbReference type="InterPro" id="IPR035368">
    <property type="entry name" value="Nrap_D3"/>
</dbReference>
<evidence type="ECO:0000256" key="1">
    <source>
        <dbReference type="ARBA" id="ARBA00004604"/>
    </source>
</evidence>
<dbReference type="Pfam" id="PF17405">
    <property type="entry name" value="Nrap_D4"/>
    <property type="match status" value="1"/>
</dbReference>
<gene>
    <name evidence="12" type="ORF">RND81_11G210400</name>
</gene>
<dbReference type="GO" id="GO:0003723">
    <property type="term" value="F:RNA binding"/>
    <property type="evidence" value="ECO:0007669"/>
    <property type="project" value="UniProtKB-KW"/>
</dbReference>
<comment type="similarity">
    <text evidence="2 5">Belongs to the NRAP family.</text>
</comment>
<dbReference type="InterPro" id="IPR035370">
    <property type="entry name" value="Nrap_D5"/>
</dbReference>
<dbReference type="Pfam" id="PF17403">
    <property type="entry name" value="Nrap_D2"/>
    <property type="match status" value="1"/>
</dbReference>
<feature type="domain" description="Nrap protein" evidence="6">
    <location>
        <begin position="94"/>
        <end position="225"/>
    </location>
</feature>
<keyword evidence="13" id="KW-1185">Reference proteome</keyword>
<dbReference type="Gene3D" id="1.10.1410.10">
    <property type="match status" value="1"/>
</dbReference>
<sequence>MAVEPIAERINHLIKDVTVELTPSFTHTVDNTVSSIKKIISKIPEDFQVTADDAAGFVRDLGADKVEFRFKKPESIEFGGSYSIGCVVRPDINVDLLMRLPKECFLVKDNLNHRYHAKRFLYLCIIKKYLESSSLPCKFEWSCLQNEARKPILVVYSDDGKVPGFSIRIIPTASSLFKTEKLGADRNNVRALNQEEGVFVPTPKYNSSILEDVYIEEVSKLIKGIFHDWEELGKALALMKVWARQRSSIYSHDCLNGHLIAIIMSYLAQKGAGRSFNKSMNAMQIFRVTLDFIANSKSWEMGLIFQPQVPAVSEEDVKERMKCLRLFPVLICDHSASFNFAFRMSKSSFVELQREAALTLNCIVKCRDSGFEEVFLTKCDFAAKYDYCIRLNLKGASGIHSSGYCVDDECWRLYEEKVHSLLSEGLSDRANFIHVIWKNWSTAYRVEDGFSFLDKEPLLIGVALSPLEKAFRQIDIGPSPEHKAEAMKFRKFWGEKSELRRFQDGTIAEATYWECQQWERHLIVKQIIEHILPRHLSLPKDSITVTTDQLDFSLRHGSADPILFTGGLIEAYEVLAKHLRLLDDIPLRVSSVQPLDSAFRFTSVFPPEPHGLAGSRSQKASATCIKPVEVLIQLEGSGNWPMDEVATEKTKAAFLLKTAESLQSKYGVTCIATEDDVDVLLSGYAFRLKILHERGLSLVQKQGNQFKRVSLIDKQLFIRSQHSSMINGLQGRYPIYGTVVRLAKRWASSHLFSACLRCEAIELLVAHLFLNPLPFHAPNSRITGFLRFLRLLSDYEWNFSPLVVDINNDLTADDVTQINENFMSSRKAQEVDPSAISPAIFLATTYDKSSEAWTSSSPNALELKRLVAYAQSSANLLTRLIGQDQYNSTGWECLFRTPLNNYDAVVLLHRNRLAYPHRLLFPSEVNGGTLVARGNASNEFSPSFRAKDMKGRLDILRTKLMVDFDPLQCYIVDLKGGFPDTFKLWYDELGGDAIGVTWTKSTSKKRDREQESTDVLEVLKAVGEAGKGFVRSVHLLKSPKVGN</sequence>
<protein>
    <recommendedName>
        <fullName evidence="14">Nucleolar protein 6</fullName>
    </recommendedName>
</protein>
<dbReference type="InterPro" id="IPR005554">
    <property type="entry name" value="NOL6/Upt22"/>
</dbReference>
<dbReference type="InterPro" id="IPR035369">
    <property type="entry name" value="Nrap_D4"/>
</dbReference>
<evidence type="ECO:0000259" key="11">
    <source>
        <dbReference type="Pfam" id="PF17407"/>
    </source>
</evidence>
<dbReference type="Pfam" id="PF17406">
    <property type="entry name" value="Nrap_D5"/>
    <property type="match status" value="1"/>
</dbReference>
<dbReference type="GO" id="GO:0032545">
    <property type="term" value="C:CURI complex"/>
    <property type="evidence" value="ECO:0007669"/>
    <property type="project" value="TreeGrafter"/>
</dbReference>
<evidence type="ECO:0000256" key="5">
    <source>
        <dbReference type="RuleBase" id="RU364032"/>
    </source>
</evidence>
<evidence type="ECO:0000313" key="12">
    <source>
        <dbReference type="EMBL" id="KAK9678427.1"/>
    </source>
</evidence>
<keyword evidence="4 5" id="KW-0539">Nucleus</keyword>
<name>A0AAW1HPW0_SAPOF</name>
<comment type="caution">
    <text evidence="12">The sequence shown here is derived from an EMBL/GenBank/DDBJ whole genome shotgun (WGS) entry which is preliminary data.</text>
</comment>
<feature type="domain" description="Nrap protein" evidence="11">
    <location>
        <begin position="899"/>
        <end position="1009"/>
    </location>
</feature>